<evidence type="ECO:0000256" key="4">
    <source>
        <dbReference type="ARBA" id="ARBA00035494"/>
    </source>
</evidence>
<feature type="compositionally biased region" description="Basic and acidic residues" evidence="7">
    <location>
        <begin position="196"/>
        <end position="205"/>
    </location>
</feature>
<protein>
    <recommendedName>
        <fullName evidence="4 6">50S ribosomal protein L17</fullName>
    </recommendedName>
</protein>
<dbReference type="PROSITE" id="PS01167">
    <property type="entry name" value="RIBOSOMAL_L17"/>
    <property type="match status" value="1"/>
</dbReference>
<dbReference type="SUPFAM" id="SSF64263">
    <property type="entry name" value="Prokaryotic ribosomal protein L17"/>
    <property type="match status" value="1"/>
</dbReference>
<dbReference type="InterPro" id="IPR036373">
    <property type="entry name" value="Ribosomal_bL17_sf"/>
</dbReference>
<keyword evidence="3 5" id="KW-0687">Ribonucleoprotein</keyword>
<dbReference type="NCBIfam" id="TIGR00059">
    <property type="entry name" value="L17"/>
    <property type="match status" value="1"/>
</dbReference>
<accession>A0A1G1L045</accession>
<evidence type="ECO:0000256" key="6">
    <source>
        <dbReference type="RuleBase" id="RU000661"/>
    </source>
</evidence>
<comment type="similarity">
    <text evidence="1 5">Belongs to the bacterial ribosomal protein bL17 family.</text>
</comment>
<reference evidence="8 9" key="1">
    <citation type="journal article" date="2016" name="Nat. Commun.">
        <title>Thousands of microbial genomes shed light on interconnected biogeochemical processes in an aquifer system.</title>
        <authorList>
            <person name="Anantharaman K."/>
            <person name="Brown C.T."/>
            <person name="Hug L.A."/>
            <person name="Sharon I."/>
            <person name="Castelle C.J."/>
            <person name="Probst A.J."/>
            <person name="Thomas B.C."/>
            <person name="Singh A."/>
            <person name="Wilkins M.J."/>
            <person name="Karaoz U."/>
            <person name="Brodie E.L."/>
            <person name="Williams K.H."/>
            <person name="Hubbard S.S."/>
            <person name="Banfield J.F."/>
        </authorList>
    </citation>
    <scope>NUCLEOTIDE SEQUENCE [LARGE SCALE GENOMIC DNA]</scope>
</reference>
<dbReference type="Pfam" id="PF01196">
    <property type="entry name" value="Ribosomal_L17"/>
    <property type="match status" value="1"/>
</dbReference>
<dbReference type="GO" id="GO:0003735">
    <property type="term" value="F:structural constituent of ribosome"/>
    <property type="evidence" value="ECO:0007669"/>
    <property type="project" value="InterPro"/>
</dbReference>
<evidence type="ECO:0000256" key="1">
    <source>
        <dbReference type="ARBA" id="ARBA00008777"/>
    </source>
</evidence>
<dbReference type="PANTHER" id="PTHR14413">
    <property type="entry name" value="RIBOSOMAL PROTEIN L17"/>
    <property type="match status" value="1"/>
</dbReference>
<dbReference type="InterPro" id="IPR000456">
    <property type="entry name" value="Ribosomal_bL17"/>
</dbReference>
<gene>
    <name evidence="8" type="ORF">A3G33_09260</name>
</gene>
<dbReference type="GO" id="GO:0022625">
    <property type="term" value="C:cytosolic large ribosomal subunit"/>
    <property type="evidence" value="ECO:0007669"/>
    <property type="project" value="TreeGrafter"/>
</dbReference>
<organism evidence="8 9">
    <name type="scientific">Candidatus Danuiimicrobium aquiferis</name>
    <dbReference type="NCBI Taxonomy" id="1801832"/>
    <lineage>
        <taxon>Bacteria</taxon>
        <taxon>Pseudomonadati</taxon>
        <taxon>Candidatus Omnitrophota</taxon>
        <taxon>Candidatus Danuiimicrobium</taxon>
    </lineage>
</organism>
<dbReference type="PANTHER" id="PTHR14413:SF16">
    <property type="entry name" value="LARGE RIBOSOMAL SUBUNIT PROTEIN BL17M"/>
    <property type="match status" value="1"/>
</dbReference>
<feature type="region of interest" description="Disordered" evidence="7">
    <location>
        <begin position="126"/>
        <end position="205"/>
    </location>
</feature>
<dbReference type="AlphaFoldDB" id="A0A1G1L045"/>
<dbReference type="Proteomes" id="UP000178187">
    <property type="component" value="Unassembled WGS sequence"/>
</dbReference>
<dbReference type="EMBL" id="MHFR01000033">
    <property type="protein sequence ID" value="OGW98491.1"/>
    <property type="molecule type" value="Genomic_DNA"/>
</dbReference>
<dbReference type="Gene3D" id="3.90.1030.10">
    <property type="entry name" value="Ribosomal protein L17"/>
    <property type="match status" value="1"/>
</dbReference>
<name>A0A1G1L045_9BACT</name>
<evidence type="ECO:0000313" key="9">
    <source>
        <dbReference type="Proteomes" id="UP000178187"/>
    </source>
</evidence>
<proteinExistence type="inferred from homology"/>
<sequence length="205" mass="23175">MRHLRKKRRLGLVFEHRRSLLRNLAKALLKNQQIITTHGRAKEASRFVDQLITTAKKKSLHARRTLISDLGSGSELIVKRLIETVAPKFEDRKGGYTRVIRYKTRPGDGATLAVLEFTTIIEAKKEKKAKKEKAKGKPAEPKKEITKKPEKEKETPKAEPKESAKKEKEAKDTKKEDVKAEAPKKGGFLGALRNFLKGDDNSGKK</sequence>
<evidence type="ECO:0000256" key="3">
    <source>
        <dbReference type="ARBA" id="ARBA00023274"/>
    </source>
</evidence>
<comment type="caution">
    <text evidence="8">The sequence shown here is derived from an EMBL/GenBank/DDBJ whole genome shotgun (WGS) entry which is preliminary data.</text>
</comment>
<dbReference type="InterPro" id="IPR047859">
    <property type="entry name" value="Ribosomal_bL17_CS"/>
</dbReference>
<evidence type="ECO:0000256" key="5">
    <source>
        <dbReference type="RuleBase" id="RU000660"/>
    </source>
</evidence>
<dbReference type="GO" id="GO:0006412">
    <property type="term" value="P:translation"/>
    <property type="evidence" value="ECO:0007669"/>
    <property type="project" value="InterPro"/>
</dbReference>
<keyword evidence="2 5" id="KW-0689">Ribosomal protein</keyword>
<evidence type="ECO:0000256" key="7">
    <source>
        <dbReference type="SAM" id="MobiDB-lite"/>
    </source>
</evidence>
<evidence type="ECO:0000313" key="8">
    <source>
        <dbReference type="EMBL" id="OGW98491.1"/>
    </source>
</evidence>
<evidence type="ECO:0000256" key="2">
    <source>
        <dbReference type="ARBA" id="ARBA00022980"/>
    </source>
</evidence>
<feature type="compositionally biased region" description="Basic and acidic residues" evidence="7">
    <location>
        <begin position="135"/>
        <end position="184"/>
    </location>
</feature>